<evidence type="ECO:0000256" key="1">
    <source>
        <dbReference type="SAM" id="Coils"/>
    </source>
</evidence>
<keyword evidence="3" id="KW-1185">Reference proteome</keyword>
<dbReference type="PANTHER" id="PTHR31424">
    <property type="entry name" value="PROTEIN CBG23806"/>
    <property type="match status" value="1"/>
</dbReference>
<keyword evidence="1" id="KW-0175">Coiled coil</keyword>
<dbReference type="Pfam" id="PF06918">
    <property type="entry name" value="DUF1280"/>
    <property type="match status" value="1"/>
</dbReference>
<evidence type="ECO:0008006" key="4">
    <source>
        <dbReference type="Google" id="ProtNLM"/>
    </source>
</evidence>
<dbReference type="EnsemblMetazoa" id="CJA23925.1">
    <property type="protein sequence ID" value="CJA23925.1"/>
    <property type="gene ID" value="WBGene00179497"/>
</dbReference>
<evidence type="ECO:0000313" key="3">
    <source>
        <dbReference type="Proteomes" id="UP000005237"/>
    </source>
</evidence>
<sequence length="654" mass="74746">MDVIRYLSKRAVIKQNMTSFEGFKFFQSLNLSRGQFSLIKSLFREFGIPDPTPSRSQIESIEGLYGDDDYFEVITVTSTDFNGNSREVTVSRLKNVQSYVQLRIQELAYRGKLLFDEESGPRIWLTILGDKGGDEFKLAVSIANVETPNSAHHLVPLGIFNDDENAENLTKYLGPIIDELNAMSEVEIELANGSSKIPIVQFLGGDMKFQYEVLGHEGGGSLRSCCYCYKQGKSLIEEYERGVGCVKRSEASYEQDAHSESKKNRNNVKPNSTFLFKRVTLDRVVPASLHIMMGVVQKYGICYCLNSTRQTDNDSGLPILNTDLKTERAAKARLLEAENELNTVETDLLALKNIQQVLERFEERAVIDSGFEDICEAEYCLFKDKQFLKQKRYDSRFEKCGECYEQYHAVCMGLWDTFSWELAGNVGEVFRCHRCAGKTGQKVLKMAVKKRECLEKELTVAVRKRSELECNYECLMDVVKGKGATRKRLEACWKKQGADMSAFTQTFCGNHCVKLLKHSAIAEYLSVLEQTPDIPYVKGFLESFGHYQQLCVARTLTDEERTRMDDAIKSIWKNLLMYAGKETVTPKLHILLEHVMEFVWQHGTIGKMSEQGIESLHKHINFLKVRFRSIPKAPKRWRLIFKALLQRNHISDVS</sequence>
<dbReference type="AlphaFoldDB" id="A0A8R1E4L1"/>
<dbReference type="InterPro" id="IPR009689">
    <property type="entry name" value="DUF1280"/>
</dbReference>
<organism evidence="2 3">
    <name type="scientific">Caenorhabditis japonica</name>
    <dbReference type="NCBI Taxonomy" id="281687"/>
    <lineage>
        <taxon>Eukaryota</taxon>
        <taxon>Metazoa</taxon>
        <taxon>Ecdysozoa</taxon>
        <taxon>Nematoda</taxon>
        <taxon>Chromadorea</taxon>
        <taxon>Rhabditida</taxon>
        <taxon>Rhabditina</taxon>
        <taxon>Rhabditomorpha</taxon>
        <taxon>Rhabditoidea</taxon>
        <taxon>Rhabditidae</taxon>
        <taxon>Peloderinae</taxon>
        <taxon>Caenorhabditis</taxon>
    </lineage>
</organism>
<dbReference type="PANTHER" id="PTHR31424:SF4">
    <property type="entry name" value="AUTOPHAGY-RELATED PROTEIN 14-RELATED"/>
    <property type="match status" value="1"/>
</dbReference>
<reference evidence="2" key="2">
    <citation type="submission" date="2022-06" db="UniProtKB">
        <authorList>
            <consortium name="EnsemblMetazoa"/>
        </authorList>
    </citation>
    <scope>IDENTIFICATION</scope>
    <source>
        <strain evidence="2">DF5081</strain>
    </source>
</reference>
<reference evidence="3" key="1">
    <citation type="submission" date="2010-08" db="EMBL/GenBank/DDBJ databases">
        <authorList>
            <consortium name="Caenorhabditis japonica Sequencing Consortium"/>
            <person name="Wilson R.K."/>
        </authorList>
    </citation>
    <scope>NUCLEOTIDE SEQUENCE [LARGE SCALE GENOMIC DNA]</scope>
    <source>
        <strain evidence="3">DF5081</strain>
    </source>
</reference>
<protein>
    <recommendedName>
        <fullName evidence="4">Zinc finger PHD-type domain-containing protein</fullName>
    </recommendedName>
</protein>
<accession>A0A8R1E4L1</accession>
<name>A0A8R1E4L1_CAEJA</name>
<evidence type="ECO:0000313" key="2">
    <source>
        <dbReference type="EnsemblMetazoa" id="CJA23925.1"/>
    </source>
</evidence>
<feature type="coiled-coil region" evidence="1">
    <location>
        <begin position="327"/>
        <end position="354"/>
    </location>
</feature>
<proteinExistence type="predicted"/>
<dbReference type="Proteomes" id="UP000005237">
    <property type="component" value="Unassembled WGS sequence"/>
</dbReference>